<gene>
    <name evidence="2" type="ORF">EVAR_7381_1</name>
</gene>
<protein>
    <submittedName>
        <fullName evidence="2">Uncharacterized protein</fullName>
    </submittedName>
</protein>
<organism evidence="2 3">
    <name type="scientific">Eumeta variegata</name>
    <name type="common">Bagworm moth</name>
    <name type="synonym">Eumeta japonica</name>
    <dbReference type="NCBI Taxonomy" id="151549"/>
    <lineage>
        <taxon>Eukaryota</taxon>
        <taxon>Metazoa</taxon>
        <taxon>Ecdysozoa</taxon>
        <taxon>Arthropoda</taxon>
        <taxon>Hexapoda</taxon>
        <taxon>Insecta</taxon>
        <taxon>Pterygota</taxon>
        <taxon>Neoptera</taxon>
        <taxon>Endopterygota</taxon>
        <taxon>Lepidoptera</taxon>
        <taxon>Glossata</taxon>
        <taxon>Ditrysia</taxon>
        <taxon>Tineoidea</taxon>
        <taxon>Psychidae</taxon>
        <taxon>Oiketicinae</taxon>
        <taxon>Eumeta</taxon>
    </lineage>
</organism>
<name>A0A4C1V725_EUMVA</name>
<dbReference type="Proteomes" id="UP000299102">
    <property type="component" value="Unassembled WGS sequence"/>
</dbReference>
<evidence type="ECO:0000313" key="3">
    <source>
        <dbReference type="Proteomes" id="UP000299102"/>
    </source>
</evidence>
<dbReference type="AlphaFoldDB" id="A0A4C1V725"/>
<evidence type="ECO:0000313" key="2">
    <source>
        <dbReference type="EMBL" id="GBP34330.1"/>
    </source>
</evidence>
<sequence length="93" mass="10365">MSSRYLLSKPSDWVNRADVEVEHTSRRVTDAGYQKIYPRPGGIQAGRLPGNFSSLPPQRGKSRRSGRRAALDADRNFCGRRVICSSCAGIRRS</sequence>
<reference evidence="2 3" key="1">
    <citation type="journal article" date="2019" name="Commun. Biol.">
        <title>The bagworm genome reveals a unique fibroin gene that provides high tensile strength.</title>
        <authorList>
            <person name="Kono N."/>
            <person name="Nakamura H."/>
            <person name="Ohtoshi R."/>
            <person name="Tomita M."/>
            <person name="Numata K."/>
            <person name="Arakawa K."/>
        </authorList>
    </citation>
    <scope>NUCLEOTIDE SEQUENCE [LARGE SCALE GENOMIC DNA]</scope>
</reference>
<accession>A0A4C1V725</accession>
<keyword evidence="3" id="KW-1185">Reference proteome</keyword>
<evidence type="ECO:0000256" key="1">
    <source>
        <dbReference type="SAM" id="MobiDB-lite"/>
    </source>
</evidence>
<comment type="caution">
    <text evidence="2">The sequence shown here is derived from an EMBL/GenBank/DDBJ whole genome shotgun (WGS) entry which is preliminary data.</text>
</comment>
<feature type="region of interest" description="Disordered" evidence="1">
    <location>
        <begin position="35"/>
        <end position="70"/>
    </location>
</feature>
<proteinExistence type="predicted"/>
<dbReference type="EMBL" id="BGZK01000287">
    <property type="protein sequence ID" value="GBP34330.1"/>
    <property type="molecule type" value="Genomic_DNA"/>
</dbReference>